<keyword evidence="1" id="KW-0378">Hydrolase</keyword>
<reference evidence="3 4" key="1">
    <citation type="submission" date="2024-06" db="EMBL/GenBank/DDBJ databases">
        <title>Sorghum-associated microbial communities from plants grown in Nebraska, USA.</title>
        <authorList>
            <person name="Schachtman D."/>
        </authorList>
    </citation>
    <scope>NUCLEOTIDE SEQUENCE [LARGE SCALE GENOMIC DNA]</scope>
    <source>
        <strain evidence="3 4">2857</strain>
    </source>
</reference>
<dbReference type="PRINTS" id="PR00111">
    <property type="entry name" value="ABHYDROLASE"/>
</dbReference>
<dbReference type="Gene3D" id="3.40.50.1820">
    <property type="entry name" value="alpha/beta hydrolase"/>
    <property type="match status" value="1"/>
</dbReference>
<feature type="domain" description="AB hydrolase-1" evidence="2">
    <location>
        <begin position="22"/>
        <end position="224"/>
    </location>
</feature>
<dbReference type="PANTHER" id="PTHR43798">
    <property type="entry name" value="MONOACYLGLYCEROL LIPASE"/>
    <property type="match status" value="1"/>
</dbReference>
<dbReference type="Pfam" id="PF12697">
    <property type="entry name" value="Abhydrolase_6"/>
    <property type="match status" value="1"/>
</dbReference>
<protein>
    <submittedName>
        <fullName evidence="3">Pimeloyl-ACP methyl ester carboxylesterase</fullName>
    </submittedName>
</protein>
<dbReference type="RefSeq" id="WP_354024289.1">
    <property type="nucleotide sequence ID" value="NZ_JBEPSJ010000001.1"/>
</dbReference>
<dbReference type="SUPFAM" id="SSF53474">
    <property type="entry name" value="alpha/beta-Hydrolases"/>
    <property type="match status" value="1"/>
</dbReference>
<organism evidence="3 4">
    <name type="scientific">Conyzicola nivalis</name>
    <dbReference type="NCBI Taxonomy" id="1477021"/>
    <lineage>
        <taxon>Bacteria</taxon>
        <taxon>Bacillati</taxon>
        <taxon>Actinomycetota</taxon>
        <taxon>Actinomycetes</taxon>
        <taxon>Micrococcales</taxon>
        <taxon>Microbacteriaceae</taxon>
        <taxon>Conyzicola</taxon>
    </lineage>
</organism>
<sequence>MLSTLGSGDLLVEKTGATPATVVALHGWARSGADFAAIVDGLDAVSPHLWGFGITTAPAEAWGSEQYADALAQALEGSAPVIVVGHSFGGRVAVHLAQKYPHLVAGMVLTGVPLVRLKAAPRPAIGFRVVRSLAKAGVVPKSVLENQRRKHGSADYLAAQGVMRNILVRVVGETYDEQLAAIRVPVRMVWGENDTSAPADAGAAASERIAGSTFRVVPGAGHLLDGDLRTAVRSELLALIDEVSA</sequence>
<dbReference type="InterPro" id="IPR000073">
    <property type="entry name" value="AB_hydrolase_1"/>
</dbReference>
<evidence type="ECO:0000313" key="4">
    <source>
        <dbReference type="Proteomes" id="UP001549257"/>
    </source>
</evidence>
<dbReference type="PANTHER" id="PTHR43798:SF31">
    <property type="entry name" value="AB HYDROLASE SUPERFAMILY PROTEIN YCLE"/>
    <property type="match status" value="1"/>
</dbReference>
<evidence type="ECO:0000256" key="1">
    <source>
        <dbReference type="ARBA" id="ARBA00022801"/>
    </source>
</evidence>
<evidence type="ECO:0000313" key="3">
    <source>
        <dbReference type="EMBL" id="MET4582142.1"/>
    </source>
</evidence>
<gene>
    <name evidence="3" type="ORF">ABIE21_001632</name>
</gene>
<dbReference type="Proteomes" id="UP001549257">
    <property type="component" value="Unassembled WGS sequence"/>
</dbReference>
<dbReference type="EMBL" id="JBEPSJ010000001">
    <property type="protein sequence ID" value="MET4582142.1"/>
    <property type="molecule type" value="Genomic_DNA"/>
</dbReference>
<keyword evidence="4" id="KW-1185">Reference proteome</keyword>
<accession>A0ABV2QMC7</accession>
<proteinExistence type="predicted"/>
<dbReference type="InterPro" id="IPR029058">
    <property type="entry name" value="AB_hydrolase_fold"/>
</dbReference>
<dbReference type="InterPro" id="IPR050266">
    <property type="entry name" value="AB_hydrolase_sf"/>
</dbReference>
<name>A0ABV2QMC7_9MICO</name>
<comment type="caution">
    <text evidence="3">The sequence shown here is derived from an EMBL/GenBank/DDBJ whole genome shotgun (WGS) entry which is preliminary data.</text>
</comment>
<evidence type="ECO:0000259" key="2">
    <source>
        <dbReference type="Pfam" id="PF12697"/>
    </source>
</evidence>